<dbReference type="GO" id="GO:0005634">
    <property type="term" value="C:nucleus"/>
    <property type="evidence" value="ECO:0007669"/>
    <property type="project" value="UniProtKB-SubCell"/>
</dbReference>
<organism evidence="10 11">
    <name type="scientific">Colocasia esculenta</name>
    <name type="common">Wild taro</name>
    <name type="synonym">Arum esculentum</name>
    <dbReference type="NCBI Taxonomy" id="4460"/>
    <lineage>
        <taxon>Eukaryota</taxon>
        <taxon>Viridiplantae</taxon>
        <taxon>Streptophyta</taxon>
        <taxon>Embryophyta</taxon>
        <taxon>Tracheophyta</taxon>
        <taxon>Spermatophyta</taxon>
        <taxon>Magnoliopsida</taxon>
        <taxon>Liliopsida</taxon>
        <taxon>Araceae</taxon>
        <taxon>Aroideae</taxon>
        <taxon>Colocasieae</taxon>
        <taxon>Colocasia</taxon>
    </lineage>
</organism>
<keyword evidence="11" id="KW-1185">Reference proteome</keyword>
<dbReference type="Pfam" id="PF24868">
    <property type="entry name" value="YABBY_N"/>
    <property type="match status" value="1"/>
</dbReference>
<keyword evidence="3" id="KW-0479">Metal-binding</keyword>
<reference evidence="10" key="1">
    <citation type="submission" date="2017-07" db="EMBL/GenBank/DDBJ databases">
        <title>Taro Niue Genome Assembly and Annotation.</title>
        <authorList>
            <person name="Atibalentja N."/>
            <person name="Keating K."/>
            <person name="Fields C.J."/>
        </authorList>
    </citation>
    <scope>NUCLEOTIDE SEQUENCE</scope>
    <source>
        <strain evidence="10">Niue_2</strain>
        <tissue evidence="10">Leaf</tissue>
    </source>
</reference>
<sequence>MVSELGLVVVSDHSDEGLPGESVRVSASQSPTGGRPEEEEGVVGTSSAMVVGPIVAKGGAVIAQGSSTTATEEAMRMAEASSNGSTGPLDGDGELATIVVGSLVAAPSNVCKMSSNNLDLNSSSSSTSASTGGEQLCYIPCSFCSIILAVSVPCSSLFDIVTVRCGHCTNLWSVNMASALHSLPTTWQHQQQQLQHQHQHRNLPHQQMHPQLLQHDHHHLQHLHHRHQDFICSLQDPSAIIGPRDRQDLVASNASLAAFGRCNKSTTGTIRMMPTRAHEERANMTNRPPEKKQRTPSAYNQFIREEIQRIKANNPEISHREAFSTAAKNFGLMLENNNQARLAGEGPEPPLLPSSPSPSPLPFTSYFSHYLRSLTKALRRSVGARGGRG</sequence>
<keyword evidence="4" id="KW-0863">Zinc-finger</keyword>
<dbReference type="OrthoDB" id="667577at2759"/>
<dbReference type="PANTHER" id="PTHR31675">
    <property type="entry name" value="PROTEIN YABBY 6-RELATED"/>
    <property type="match status" value="1"/>
</dbReference>
<keyword evidence="5" id="KW-0862">Zinc</keyword>
<evidence type="ECO:0000256" key="1">
    <source>
        <dbReference type="ARBA" id="ARBA00004123"/>
    </source>
</evidence>
<dbReference type="InterPro" id="IPR056775">
    <property type="entry name" value="YABBY_C"/>
</dbReference>
<dbReference type="AlphaFoldDB" id="A0A843XLI2"/>
<dbReference type="Pfam" id="PF04690">
    <property type="entry name" value="YABBY"/>
    <property type="match status" value="1"/>
</dbReference>
<dbReference type="Gene3D" id="1.10.30.10">
    <property type="entry name" value="High mobility group box domain"/>
    <property type="match status" value="1"/>
</dbReference>
<dbReference type="InterPro" id="IPR036910">
    <property type="entry name" value="HMG_box_dom_sf"/>
</dbReference>
<dbReference type="InterPro" id="IPR056776">
    <property type="entry name" value="YABBY_N"/>
</dbReference>
<evidence type="ECO:0000259" key="9">
    <source>
        <dbReference type="Pfam" id="PF24868"/>
    </source>
</evidence>
<gene>
    <name evidence="10" type="ORF">Taro_053556</name>
</gene>
<evidence type="ECO:0000256" key="4">
    <source>
        <dbReference type="ARBA" id="ARBA00022771"/>
    </source>
</evidence>
<dbReference type="SUPFAM" id="SSF47095">
    <property type="entry name" value="HMG-box"/>
    <property type="match status" value="1"/>
</dbReference>
<dbReference type="GO" id="GO:0008270">
    <property type="term" value="F:zinc ion binding"/>
    <property type="evidence" value="ECO:0007669"/>
    <property type="project" value="UniProtKB-KW"/>
</dbReference>
<feature type="domain" description="YABBY N-terminal" evidence="9">
    <location>
        <begin position="134"/>
        <end position="186"/>
    </location>
</feature>
<evidence type="ECO:0000256" key="5">
    <source>
        <dbReference type="ARBA" id="ARBA00022833"/>
    </source>
</evidence>
<accession>A0A843XLI2</accession>
<evidence type="ECO:0000256" key="2">
    <source>
        <dbReference type="ARBA" id="ARBA00010325"/>
    </source>
</evidence>
<proteinExistence type="inferred from homology"/>
<evidence type="ECO:0000256" key="6">
    <source>
        <dbReference type="ARBA" id="ARBA00023242"/>
    </source>
</evidence>
<dbReference type="GO" id="GO:0045165">
    <property type="term" value="P:cell fate commitment"/>
    <property type="evidence" value="ECO:0007669"/>
    <property type="project" value="TreeGrafter"/>
</dbReference>
<feature type="region of interest" description="Disordered" evidence="7">
    <location>
        <begin position="12"/>
        <end position="45"/>
    </location>
</feature>
<keyword evidence="6" id="KW-0539">Nucleus</keyword>
<evidence type="ECO:0000256" key="3">
    <source>
        <dbReference type="ARBA" id="ARBA00022723"/>
    </source>
</evidence>
<evidence type="ECO:0008006" key="12">
    <source>
        <dbReference type="Google" id="ProtNLM"/>
    </source>
</evidence>
<comment type="subcellular location">
    <subcellularLocation>
        <location evidence="1">Nucleus</location>
    </subcellularLocation>
</comment>
<evidence type="ECO:0000313" key="10">
    <source>
        <dbReference type="EMBL" id="MQM20534.1"/>
    </source>
</evidence>
<dbReference type="EMBL" id="NMUH01009919">
    <property type="protein sequence ID" value="MQM20534.1"/>
    <property type="molecule type" value="Genomic_DNA"/>
</dbReference>
<feature type="domain" description="YABBY protein C-terminal" evidence="8">
    <location>
        <begin position="280"/>
        <end position="333"/>
    </location>
</feature>
<dbReference type="PANTHER" id="PTHR31675:SF6">
    <property type="entry name" value="AXIAL REGULATOR YABBY 5"/>
    <property type="match status" value="1"/>
</dbReference>
<evidence type="ECO:0000256" key="7">
    <source>
        <dbReference type="SAM" id="MobiDB-lite"/>
    </source>
</evidence>
<name>A0A843XLI2_COLES</name>
<protein>
    <recommendedName>
        <fullName evidence="12">YABBY transcription factor</fullName>
    </recommendedName>
</protein>
<dbReference type="InterPro" id="IPR006780">
    <property type="entry name" value="YABBY"/>
</dbReference>
<evidence type="ECO:0000259" key="8">
    <source>
        <dbReference type="Pfam" id="PF04690"/>
    </source>
</evidence>
<comment type="similarity">
    <text evidence="2">Belongs to the YABBY family.</text>
</comment>
<comment type="caution">
    <text evidence="10">The sequence shown here is derived from an EMBL/GenBank/DDBJ whole genome shotgun (WGS) entry which is preliminary data.</text>
</comment>
<evidence type="ECO:0000313" key="11">
    <source>
        <dbReference type="Proteomes" id="UP000652761"/>
    </source>
</evidence>
<dbReference type="Proteomes" id="UP000652761">
    <property type="component" value="Unassembled WGS sequence"/>
</dbReference>